<feature type="compositionally biased region" description="Polar residues" evidence="5">
    <location>
        <begin position="222"/>
        <end position="231"/>
    </location>
</feature>
<sequence length="231" mass="25559">MSFNETSDFHLLFSRAEDPGRRTVYGFTPTFYICALYVILFSITTVAHIIQAIWSRYWFMIPTVVLAGLFEIIGWAGRLLSSSNPFLALSFRMQCPGSHDSLSDLHHCLQLVSSFSGGSHCYSERNIVAYDRRFIPGSLSLLQDGTALTLQGVGGGLASSAEFRSKMFELGSNLVLAGIAFQAAIMTVFVALVAEYVVRYICDKPVGSSRKQNVEFRKHSHTNVTQPRSPG</sequence>
<accession>A0A0W0FZS7</accession>
<evidence type="ECO:0000256" key="1">
    <source>
        <dbReference type="ARBA" id="ARBA00004141"/>
    </source>
</evidence>
<reference evidence="7 8" key="1">
    <citation type="submission" date="2015-12" db="EMBL/GenBank/DDBJ databases">
        <title>Draft genome sequence of Moniliophthora roreri, the causal agent of frosty pod rot of cacao.</title>
        <authorList>
            <person name="Aime M.C."/>
            <person name="Diaz-Valderrama J.R."/>
            <person name="Kijpornyongpan T."/>
            <person name="Phillips-Mora W."/>
        </authorList>
    </citation>
    <scope>NUCLEOTIDE SEQUENCE [LARGE SCALE GENOMIC DNA]</scope>
    <source>
        <strain evidence="7 8">MCA 2952</strain>
    </source>
</reference>
<name>A0A0W0FZS7_MONRR</name>
<evidence type="ECO:0000256" key="3">
    <source>
        <dbReference type="ARBA" id="ARBA00022989"/>
    </source>
</evidence>
<dbReference type="GO" id="GO:0000324">
    <property type="term" value="C:fungal-type vacuole"/>
    <property type="evidence" value="ECO:0007669"/>
    <property type="project" value="TreeGrafter"/>
</dbReference>
<feature type="transmembrane region" description="Helical" evidence="6">
    <location>
        <begin position="57"/>
        <end position="77"/>
    </location>
</feature>
<feature type="transmembrane region" description="Helical" evidence="6">
    <location>
        <begin position="30"/>
        <end position="50"/>
    </location>
</feature>
<comment type="subcellular location">
    <subcellularLocation>
        <location evidence="1">Membrane</location>
        <topology evidence="1">Multi-pass membrane protein</topology>
    </subcellularLocation>
</comment>
<dbReference type="AlphaFoldDB" id="A0A0W0FZS7"/>
<dbReference type="EMBL" id="LATX01001438">
    <property type="protein sequence ID" value="KTB41653.1"/>
    <property type="molecule type" value="Genomic_DNA"/>
</dbReference>
<evidence type="ECO:0000313" key="8">
    <source>
        <dbReference type="Proteomes" id="UP000054988"/>
    </source>
</evidence>
<organism evidence="7 8">
    <name type="scientific">Moniliophthora roreri</name>
    <name type="common">Frosty pod rot fungus</name>
    <name type="synonym">Monilia roreri</name>
    <dbReference type="NCBI Taxonomy" id="221103"/>
    <lineage>
        <taxon>Eukaryota</taxon>
        <taxon>Fungi</taxon>
        <taxon>Dikarya</taxon>
        <taxon>Basidiomycota</taxon>
        <taxon>Agaricomycotina</taxon>
        <taxon>Agaricomycetes</taxon>
        <taxon>Agaricomycetidae</taxon>
        <taxon>Agaricales</taxon>
        <taxon>Marasmiineae</taxon>
        <taxon>Marasmiaceae</taxon>
        <taxon>Moniliophthora</taxon>
    </lineage>
</organism>
<evidence type="ECO:0000256" key="2">
    <source>
        <dbReference type="ARBA" id="ARBA00022692"/>
    </source>
</evidence>
<evidence type="ECO:0000313" key="7">
    <source>
        <dbReference type="EMBL" id="KTB41653.1"/>
    </source>
</evidence>
<keyword evidence="3 6" id="KW-1133">Transmembrane helix</keyword>
<keyword evidence="2 6" id="KW-0812">Transmembrane</keyword>
<comment type="caution">
    <text evidence="7">The sequence shown here is derived from an EMBL/GenBank/DDBJ whole genome shotgun (WGS) entry which is preliminary data.</text>
</comment>
<dbReference type="Pfam" id="PF04479">
    <property type="entry name" value="RTA1"/>
    <property type="match status" value="1"/>
</dbReference>
<dbReference type="PANTHER" id="PTHR31465:SF9">
    <property type="entry name" value="SPHINGOID LONG-CHAIN BASE TRANSPORTER RSB1"/>
    <property type="match status" value="1"/>
</dbReference>
<gene>
    <name evidence="7" type="ORF">WG66_5802</name>
</gene>
<evidence type="ECO:0000256" key="4">
    <source>
        <dbReference type="ARBA" id="ARBA00023136"/>
    </source>
</evidence>
<dbReference type="PANTHER" id="PTHR31465">
    <property type="entry name" value="PROTEIN RTA1-RELATED"/>
    <property type="match status" value="1"/>
</dbReference>
<protein>
    <submittedName>
        <fullName evidence="7">Uncharacterized protein</fullName>
    </submittedName>
</protein>
<evidence type="ECO:0000256" key="5">
    <source>
        <dbReference type="SAM" id="MobiDB-lite"/>
    </source>
</evidence>
<keyword evidence="4 6" id="KW-0472">Membrane</keyword>
<proteinExistence type="predicted"/>
<feature type="transmembrane region" description="Helical" evidence="6">
    <location>
        <begin position="174"/>
        <end position="198"/>
    </location>
</feature>
<dbReference type="Proteomes" id="UP000054988">
    <property type="component" value="Unassembled WGS sequence"/>
</dbReference>
<dbReference type="InterPro" id="IPR007568">
    <property type="entry name" value="RTA1"/>
</dbReference>
<dbReference type="GO" id="GO:0005886">
    <property type="term" value="C:plasma membrane"/>
    <property type="evidence" value="ECO:0007669"/>
    <property type="project" value="TreeGrafter"/>
</dbReference>
<feature type="region of interest" description="Disordered" evidence="5">
    <location>
        <begin position="212"/>
        <end position="231"/>
    </location>
</feature>
<evidence type="ECO:0000256" key="6">
    <source>
        <dbReference type="SAM" id="Phobius"/>
    </source>
</evidence>